<evidence type="ECO:0000313" key="1">
    <source>
        <dbReference type="EMBL" id="EHL13401.1"/>
    </source>
</evidence>
<dbReference type="GO" id="GO:0030246">
    <property type="term" value="F:carbohydrate binding"/>
    <property type="evidence" value="ECO:0007669"/>
    <property type="project" value="InterPro"/>
</dbReference>
<sequence length="290" mass="33723">MLRIESDELRVEIKEEGAELHSVFDKTSGQEFLWQGGALWKEQAPVLFPFIGRLQGKCYLYNEKKYSMGLHGFAWENTFRVVENEQESCILELRDTAVTRQSYPFSFRLRMFYRVEGKSLFMECKVENLGVETLYFGLGLHPGFRLFSSEEKISEFEVYFPKLRETKAEQILFSKDCFTKKDRGEISLEEKTLSLTSALFKKDAVVLSGTGSALFFRKKGTERGIYMEYPDYPYIGLWQPYGKDAPFLCLEPWTSLPGREGIEEDIAKKEDFLSILPEEEKSFHCLIQLL</sequence>
<dbReference type="GO" id="GO:0005975">
    <property type="term" value="P:carbohydrate metabolic process"/>
    <property type="evidence" value="ECO:0007669"/>
    <property type="project" value="InterPro"/>
</dbReference>
<protein>
    <recommendedName>
        <fullName evidence="3">Aldose 1-epimerase</fullName>
    </recommendedName>
</protein>
<dbReference type="Pfam" id="PF01263">
    <property type="entry name" value="Aldose_epim"/>
    <property type="match status" value="1"/>
</dbReference>
<reference evidence="1" key="2">
    <citation type="submission" date="2013-03" db="EMBL/GenBank/DDBJ databases">
        <title>The Genome Sequence of Oribacterium sp. ACB1.</title>
        <authorList>
            <consortium name="The Broad Institute Genomics Platform"/>
            <consortium name="The Broad Institute Genome Sequencing Center for Infectious Disease"/>
            <person name="Earl A."/>
            <person name="Ward D."/>
            <person name="Feldgarden M."/>
            <person name="Gevers D."/>
            <person name="Sizova M."/>
            <person name="Hazen A."/>
            <person name="Epstein S."/>
            <person name="Walker B."/>
            <person name="Young S."/>
            <person name="Zeng Q."/>
            <person name="Gargeya S."/>
            <person name="Fitzgerald M."/>
            <person name="Haas B."/>
            <person name="Abouelleil A."/>
            <person name="Allen A.W."/>
            <person name="Alvarado L."/>
            <person name="Arachchi H.M."/>
            <person name="Berlin A.M."/>
            <person name="Chapman S.B."/>
            <person name="Gainer-Dewar J."/>
            <person name="Goldberg J."/>
            <person name="Griggs A."/>
            <person name="Gujja S."/>
            <person name="Hansen M."/>
            <person name="Howarth C."/>
            <person name="Imamovic A."/>
            <person name="Ireland A."/>
            <person name="Larimer J."/>
            <person name="McCowan C."/>
            <person name="Murphy C."/>
            <person name="Pearson M."/>
            <person name="Poon T.W."/>
            <person name="Priest M."/>
            <person name="Roberts A."/>
            <person name="Saif S."/>
            <person name="Shea T."/>
            <person name="Sisk P."/>
            <person name="Sykes S."/>
            <person name="Wortman J."/>
            <person name="Nusbaum C."/>
            <person name="Birren B."/>
        </authorList>
    </citation>
    <scope>NUCLEOTIDE SEQUENCE [LARGE SCALE GENOMIC DNA]</scope>
    <source>
        <strain evidence="1">ACB1</strain>
    </source>
</reference>
<dbReference type="InterPro" id="IPR008183">
    <property type="entry name" value="Aldose_1/G6P_1-epimerase"/>
</dbReference>
<dbReference type="RefSeq" id="WP_009535827.1">
    <property type="nucleotide sequence ID" value="NZ_KE148312.1"/>
</dbReference>
<gene>
    <name evidence="1" type="ORF">HMPREF9625_02003</name>
</gene>
<evidence type="ECO:0008006" key="3">
    <source>
        <dbReference type="Google" id="ProtNLM"/>
    </source>
</evidence>
<comment type="caution">
    <text evidence="1">The sequence shown here is derived from an EMBL/GenBank/DDBJ whole genome shotgun (WGS) entry which is preliminary data.</text>
</comment>
<dbReference type="CDD" id="cd09024">
    <property type="entry name" value="Aldose_epim_lacX"/>
    <property type="match status" value="1"/>
</dbReference>
<accession>G9WKU6</accession>
<reference evidence="1" key="1">
    <citation type="submission" date="2011-08" db="EMBL/GenBank/DDBJ databases">
        <authorList>
            <consortium name="The Broad Institute Genome Sequencing Platform"/>
            <person name="Earl A."/>
            <person name="Ward D."/>
            <person name="Feldgarden M."/>
            <person name="Gevers D."/>
            <person name="Sizova M."/>
            <person name="Hazen A."/>
            <person name="Epstein S."/>
            <person name="Young S.K."/>
            <person name="Zeng Q."/>
            <person name="Gargeya S."/>
            <person name="Fitzgerald M."/>
            <person name="Haas B."/>
            <person name="Abouelleil A."/>
            <person name="Alvarado L."/>
            <person name="Arachchi H.M."/>
            <person name="Berlin A."/>
            <person name="Brown A."/>
            <person name="Chapman S.B."/>
            <person name="Chen Z."/>
            <person name="Dunbar C."/>
            <person name="Freedman E."/>
            <person name="Gearin G."/>
            <person name="Gellesch M."/>
            <person name="Goldberg J."/>
            <person name="Griggs A."/>
            <person name="Gujja S."/>
            <person name="Heiman D."/>
            <person name="Howarth C."/>
            <person name="Larson L."/>
            <person name="Lui A."/>
            <person name="MacDonald P.J.P."/>
            <person name="Montmayeur A."/>
            <person name="Murphy C."/>
            <person name="Neiman D."/>
            <person name="Pearson M."/>
            <person name="Priest M."/>
            <person name="Roberts A."/>
            <person name="Saif S."/>
            <person name="Shea T."/>
            <person name="Shenoy N."/>
            <person name="Sisk P."/>
            <person name="Stolte C."/>
            <person name="Sykes S."/>
            <person name="Wortman J."/>
            <person name="Nusbaum C."/>
            <person name="Birren B."/>
        </authorList>
    </citation>
    <scope>NUCLEOTIDE SEQUENCE</scope>
    <source>
        <strain evidence="1">ACB1</strain>
    </source>
</reference>
<dbReference type="Proteomes" id="UP000018461">
    <property type="component" value="Unassembled WGS sequence"/>
</dbReference>
<dbReference type="STRING" id="796943.HMPREF9625_02003"/>
<organism evidence="1 2">
    <name type="scientific">Oribacterium parvum ACB1</name>
    <dbReference type="NCBI Taxonomy" id="796943"/>
    <lineage>
        <taxon>Bacteria</taxon>
        <taxon>Bacillati</taxon>
        <taxon>Bacillota</taxon>
        <taxon>Clostridia</taxon>
        <taxon>Lachnospirales</taxon>
        <taxon>Lachnospiraceae</taxon>
        <taxon>Oribacterium</taxon>
    </lineage>
</organism>
<dbReference type="EMBL" id="AFZC02000002">
    <property type="protein sequence ID" value="EHL13401.1"/>
    <property type="molecule type" value="Genomic_DNA"/>
</dbReference>
<dbReference type="PATRIC" id="fig|796943.3.peg.360"/>
<proteinExistence type="predicted"/>
<dbReference type="InterPro" id="IPR011013">
    <property type="entry name" value="Gal_mutarotase_sf_dom"/>
</dbReference>
<dbReference type="SUPFAM" id="SSF74650">
    <property type="entry name" value="Galactose mutarotase-like"/>
    <property type="match status" value="1"/>
</dbReference>
<keyword evidence="2" id="KW-1185">Reference proteome</keyword>
<dbReference type="InterPro" id="IPR014718">
    <property type="entry name" value="GH-type_carb-bd"/>
</dbReference>
<dbReference type="AlphaFoldDB" id="G9WKU6"/>
<dbReference type="Gene3D" id="2.70.98.10">
    <property type="match status" value="1"/>
</dbReference>
<evidence type="ECO:0000313" key="2">
    <source>
        <dbReference type="Proteomes" id="UP000018461"/>
    </source>
</evidence>
<dbReference type="InterPro" id="IPR037481">
    <property type="entry name" value="LacX"/>
</dbReference>
<dbReference type="HOGENOM" id="CLU_057834_1_0_9"/>
<dbReference type="GO" id="GO:0016853">
    <property type="term" value="F:isomerase activity"/>
    <property type="evidence" value="ECO:0007669"/>
    <property type="project" value="InterPro"/>
</dbReference>
<name>G9WKU6_9FIRM</name>